<evidence type="ECO:0000313" key="6">
    <source>
        <dbReference type="EMBL" id="PSR20948.1"/>
    </source>
</evidence>
<evidence type="ECO:0000259" key="5">
    <source>
        <dbReference type="Pfam" id="PF00850"/>
    </source>
</evidence>
<dbReference type="CDD" id="cd09994">
    <property type="entry name" value="HDAC_AcuC_like"/>
    <property type="match status" value="1"/>
</dbReference>
<dbReference type="PRINTS" id="PR01272">
    <property type="entry name" value="ACUCPROTEIN"/>
</dbReference>
<dbReference type="InterPro" id="IPR003085">
    <property type="entry name" value="AcuC"/>
</dbReference>
<sequence>MIPGLFIYDEDFAQYRFNADHPFNPRRLLATRDLAQSLDWLSPELLVRPTRPPSKLLELAHSPHYIDLVQRVSETGRKTYGIERLGLGTDDNPVFVGMHEAASLAVGGTLKAAELVVNGQTRRAINLAGGLHHAGQGHASGFCIYNDIVVAIRWIRQQTGWRVLYVETDAHHGDGVQDAFYDDPNVFFLSLHESGQYLFPGTGQVDQIGVGSGRGTTLNVPLAPATDDASWIQAFRYTVLPVIQGFSPDIVVSQHGCDGHYWDPLADLCATTRFYDATSRLLAQWINQYTAGRWIATGGGGYQTLSVVPRVWSIVWAVMSEQSMSQDLAIPNDWLTRWQPESPSKLPTKLFDDGDQFHPIRDRHRMIAANQETLRRLARLFPTFNFPTKIDTID</sequence>
<dbReference type="GO" id="GO:0045150">
    <property type="term" value="P:acetoin catabolic process"/>
    <property type="evidence" value="ECO:0007669"/>
    <property type="project" value="UniProtKB-UniPathway"/>
</dbReference>
<dbReference type="EMBL" id="PXYV01000046">
    <property type="protein sequence ID" value="PSR20948.1"/>
    <property type="molecule type" value="Genomic_DNA"/>
</dbReference>
<keyword evidence="4" id="KW-0006">Acetoin catabolism</keyword>
<comment type="caution">
    <text evidence="6">The sequence shown here is derived from an EMBL/GenBank/DDBJ whole genome shotgun (WGS) entry which is preliminary data.</text>
</comment>
<dbReference type="UniPathway" id="UPA00040"/>
<dbReference type="PRINTS" id="PR01270">
    <property type="entry name" value="HDASUPER"/>
</dbReference>
<dbReference type="Pfam" id="PF00850">
    <property type="entry name" value="Hist_deacetyl"/>
    <property type="match status" value="1"/>
</dbReference>
<feature type="domain" description="Histone deacetylase" evidence="5">
    <location>
        <begin position="21"/>
        <end position="318"/>
    </location>
</feature>
<dbReference type="InterPro" id="IPR023696">
    <property type="entry name" value="Ureohydrolase_dom_sf"/>
</dbReference>
<dbReference type="InterPro" id="IPR037138">
    <property type="entry name" value="His_deacetylse_dom_sf"/>
</dbReference>
<reference evidence="6 7" key="1">
    <citation type="journal article" date="2014" name="BMC Genomics">
        <title>Comparison of environmental and isolate Sulfobacillus genomes reveals diverse carbon, sulfur, nitrogen, and hydrogen metabolisms.</title>
        <authorList>
            <person name="Justice N.B."/>
            <person name="Norman A."/>
            <person name="Brown C.T."/>
            <person name="Singh A."/>
            <person name="Thomas B.C."/>
            <person name="Banfield J.F."/>
        </authorList>
    </citation>
    <scope>NUCLEOTIDE SEQUENCE [LARGE SCALE GENOMIC DNA]</scope>
    <source>
        <strain evidence="6">AMDSBA3</strain>
    </source>
</reference>
<dbReference type="GO" id="GO:0004407">
    <property type="term" value="F:histone deacetylase activity"/>
    <property type="evidence" value="ECO:0007669"/>
    <property type="project" value="TreeGrafter"/>
</dbReference>
<protein>
    <recommendedName>
        <fullName evidence="3">Acetoin utilization protein AcuC</fullName>
    </recommendedName>
</protein>
<dbReference type="GO" id="GO:0040029">
    <property type="term" value="P:epigenetic regulation of gene expression"/>
    <property type="evidence" value="ECO:0007669"/>
    <property type="project" value="TreeGrafter"/>
</dbReference>
<dbReference type="Proteomes" id="UP000241848">
    <property type="component" value="Unassembled WGS sequence"/>
</dbReference>
<evidence type="ECO:0000313" key="7">
    <source>
        <dbReference type="Proteomes" id="UP000241848"/>
    </source>
</evidence>
<organism evidence="6 7">
    <name type="scientific">Sulfobacillus acidophilus</name>
    <dbReference type="NCBI Taxonomy" id="53633"/>
    <lineage>
        <taxon>Bacteria</taxon>
        <taxon>Bacillati</taxon>
        <taxon>Bacillota</taxon>
        <taxon>Clostridia</taxon>
        <taxon>Eubacteriales</taxon>
        <taxon>Clostridiales Family XVII. Incertae Sedis</taxon>
        <taxon>Sulfobacillus</taxon>
    </lineage>
</organism>
<dbReference type="PANTHER" id="PTHR10625:SF10">
    <property type="entry name" value="HISTONE DEACETYLASE HDAC1"/>
    <property type="match status" value="1"/>
</dbReference>
<evidence type="ECO:0000256" key="2">
    <source>
        <dbReference type="ARBA" id="ARBA00005947"/>
    </source>
</evidence>
<comment type="similarity">
    <text evidence="2">Belongs to the histone deacetylase family.</text>
</comment>
<evidence type="ECO:0000256" key="3">
    <source>
        <dbReference type="ARBA" id="ARBA00020218"/>
    </source>
</evidence>
<dbReference type="InterPro" id="IPR023801">
    <property type="entry name" value="His_deacetylse_dom"/>
</dbReference>
<dbReference type="AlphaFoldDB" id="A0A2T2WFF7"/>
<dbReference type="InterPro" id="IPR000286">
    <property type="entry name" value="HDACs"/>
</dbReference>
<dbReference type="PANTHER" id="PTHR10625">
    <property type="entry name" value="HISTONE DEACETYLASE HDAC1-RELATED"/>
    <property type="match status" value="1"/>
</dbReference>
<accession>A0A2T2WFF7</accession>
<comment type="pathway">
    <text evidence="1">Ketone degradation; acetoin degradation.</text>
</comment>
<name>A0A2T2WFF7_9FIRM</name>
<dbReference type="Gene3D" id="3.40.800.20">
    <property type="entry name" value="Histone deacetylase domain"/>
    <property type="match status" value="1"/>
</dbReference>
<gene>
    <name evidence="6" type="ORF">C7B45_12690</name>
</gene>
<dbReference type="SUPFAM" id="SSF52768">
    <property type="entry name" value="Arginase/deacetylase"/>
    <property type="match status" value="1"/>
</dbReference>
<evidence type="ECO:0000256" key="1">
    <source>
        <dbReference type="ARBA" id="ARBA00005101"/>
    </source>
</evidence>
<proteinExistence type="inferred from homology"/>
<evidence type="ECO:0000256" key="4">
    <source>
        <dbReference type="ARBA" id="ARBA00022627"/>
    </source>
</evidence>